<dbReference type="InterPro" id="IPR007877">
    <property type="entry name" value="DUF707"/>
</dbReference>
<dbReference type="Pfam" id="PF05212">
    <property type="entry name" value="DUF707"/>
    <property type="match status" value="1"/>
</dbReference>
<feature type="region of interest" description="Disordered" evidence="1">
    <location>
        <begin position="53"/>
        <end position="95"/>
    </location>
</feature>
<dbReference type="ExpressionAtlas" id="A0A3L6E543">
    <property type="expression patterns" value="baseline and differential"/>
</dbReference>
<name>A0A3L6E543_MAIZE</name>
<evidence type="ECO:0000313" key="2">
    <source>
        <dbReference type="EMBL" id="PWZ15237.1"/>
    </source>
</evidence>
<proteinExistence type="predicted"/>
<reference evidence="2" key="1">
    <citation type="journal article" date="2018" name="Nat. Genet.">
        <title>Extensive intraspecific gene order and gene structural variations between Mo17 and other maize genomes.</title>
        <authorList>
            <person name="Sun S."/>
            <person name="Zhou Y."/>
            <person name="Chen J."/>
            <person name="Shi J."/>
            <person name="Zhao H."/>
            <person name="Zhao H."/>
            <person name="Song W."/>
            <person name="Zhang M."/>
            <person name="Cui Y."/>
            <person name="Dong X."/>
            <person name="Liu H."/>
            <person name="Ma X."/>
            <person name="Jiao Y."/>
            <person name="Wang B."/>
            <person name="Wei X."/>
            <person name="Stein J.C."/>
            <person name="Glaubitz J.C."/>
            <person name="Lu F."/>
            <person name="Yu G."/>
            <person name="Liang C."/>
            <person name="Fengler K."/>
            <person name="Li B."/>
            <person name="Rafalski A."/>
            <person name="Schnable P.S."/>
            <person name="Ware D.H."/>
            <person name="Buckler E.S."/>
            <person name="Lai J."/>
        </authorList>
    </citation>
    <scope>NUCLEOTIDE SEQUENCE [LARGE SCALE GENOMIC DNA]</scope>
    <source>
        <tissue evidence="2">Seedling</tissue>
    </source>
</reference>
<dbReference type="Proteomes" id="UP000251960">
    <property type="component" value="Chromosome 7"/>
</dbReference>
<protein>
    <submittedName>
        <fullName evidence="2">Uncharacterized protein</fullName>
    </submittedName>
</protein>
<organism evidence="2">
    <name type="scientific">Zea mays</name>
    <name type="common">Maize</name>
    <dbReference type="NCBI Taxonomy" id="4577"/>
    <lineage>
        <taxon>Eukaryota</taxon>
        <taxon>Viridiplantae</taxon>
        <taxon>Streptophyta</taxon>
        <taxon>Embryophyta</taxon>
        <taxon>Tracheophyta</taxon>
        <taxon>Spermatophyta</taxon>
        <taxon>Magnoliopsida</taxon>
        <taxon>Liliopsida</taxon>
        <taxon>Poales</taxon>
        <taxon>Poaceae</taxon>
        <taxon>PACMAD clade</taxon>
        <taxon>Panicoideae</taxon>
        <taxon>Andropogonodae</taxon>
        <taxon>Andropogoneae</taxon>
        <taxon>Tripsacinae</taxon>
        <taxon>Zea</taxon>
    </lineage>
</organism>
<gene>
    <name evidence="2" type="ORF">Zm00014a_042431</name>
</gene>
<evidence type="ECO:0000256" key="1">
    <source>
        <dbReference type="SAM" id="MobiDB-lite"/>
    </source>
</evidence>
<accession>A0A3L6E543</accession>
<sequence length="124" mass="14383">MRSVGRGLLEELAGECRNGTAPRPIVAHDENDLIHGWGIDYKFGYCAQDGIRGKNAKPLGQKAAQIQRSRGRAPGLDMRTKIRRKSRSELRDFQKRWDRAAREDRTWVDPFARSRRKRKNRNPQ</sequence>
<dbReference type="AlphaFoldDB" id="A0A3L6E543"/>
<comment type="caution">
    <text evidence="2">The sequence shown here is derived from an EMBL/GenBank/DDBJ whole genome shotgun (WGS) entry which is preliminary data.</text>
</comment>
<dbReference type="EMBL" id="NCVQ01000008">
    <property type="protein sequence ID" value="PWZ15237.1"/>
    <property type="molecule type" value="Genomic_DNA"/>
</dbReference>